<gene>
    <name evidence="1" type="ORF">EZS27_026975</name>
</gene>
<protein>
    <recommendedName>
        <fullName evidence="2">Nucleotidyl transferase domain-containing protein</fullName>
    </recommendedName>
</protein>
<dbReference type="InterPro" id="IPR029044">
    <property type="entry name" value="Nucleotide-diphossugar_trans"/>
</dbReference>
<evidence type="ECO:0008006" key="2">
    <source>
        <dbReference type="Google" id="ProtNLM"/>
    </source>
</evidence>
<accession>A0A5J4QQM7</accession>
<name>A0A5J4QQM7_9ZZZZ</name>
<organism evidence="1">
    <name type="scientific">termite gut metagenome</name>
    <dbReference type="NCBI Taxonomy" id="433724"/>
    <lineage>
        <taxon>unclassified sequences</taxon>
        <taxon>metagenomes</taxon>
        <taxon>organismal metagenomes</taxon>
    </lineage>
</organism>
<dbReference type="EMBL" id="SNRY01002767">
    <property type="protein sequence ID" value="KAA6323595.1"/>
    <property type="molecule type" value="Genomic_DNA"/>
</dbReference>
<proteinExistence type="predicted"/>
<comment type="caution">
    <text evidence="1">The sequence shown here is derived from an EMBL/GenBank/DDBJ whole genome shotgun (WGS) entry which is preliminary data.</text>
</comment>
<dbReference type="Gene3D" id="3.90.550.10">
    <property type="entry name" value="Spore Coat Polysaccharide Biosynthesis Protein SpsA, Chain A"/>
    <property type="match status" value="1"/>
</dbReference>
<reference evidence="1" key="1">
    <citation type="submission" date="2019-03" db="EMBL/GenBank/DDBJ databases">
        <title>Single cell metagenomics reveals metabolic interactions within the superorganism composed of flagellate Streblomastix strix and complex community of Bacteroidetes bacteria on its surface.</title>
        <authorList>
            <person name="Treitli S.C."/>
            <person name="Kolisko M."/>
            <person name="Husnik F."/>
            <person name="Keeling P."/>
            <person name="Hampl V."/>
        </authorList>
    </citation>
    <scope>NUCLEOTIDE SEQUENCE</scope>
    <source>
        <strain evidence="1">STM</strain>
    </source>
</reference>
<dbReference type="AlphaFoldDB" id="A0A5J4QQM7"/>
<dbReference type="SUPFAM" id="SSF53448">
    <property type="entry name" value="Nucleotide-diphospho-sugar transferases"/>
    <property type="match status" value="1"/>
</dbReference>
<evidence type="ECO:0000313" key="1">
    <source>
        <dbReference type="EMBL" id="KAA6323595.1"/>
    </source>
</evidence>
<sequence length="300" mass="33478">MKPTLFVLAAGMGSRYGGLKQLDGLGPDGETIMDYSIYDAIRGGFGKVVFVIRKDFEQDFRNKIISKYEHYIPVEVIFQAIDNLPAGFTVPPDRTKPWGTNHAVLMGKDVIKEPFAVVNADDFYGRDSFAVIGKALSEISGKQNDYCMVGYRVGNTLSESGSVARGVCATDKDGYLTTIVERTSIERIDGKVSFKDENGKSITIDDNTPVSMNMWGFTPDYFNYSEDYFAEFLRANISNPKSEYFIPLMVNKLINEKIARVKVLDTTSKWFGVTYAADRQSVVDKIKALIDAGEYPAKLF</sequence>